<dbReference type="OrthoDB" id="671439at2759"/>
<dbReference type="GO" id="GO:0016747">
    <property type="term" value="F:acyltransferase activity, transferring groups other than amino-acyl groups"/>
    <property type="evidence" value="ECO:0000318"/>
    <property type="project" value="GO_Central"/>
</dbReference>
<reference evidence="3" key="2">
    <citation type="submission" date="2025-08" db="UniProtKB">
        <authorList>
            <consortium name="RefSeq"/>
        </authorList>
    </citation>
    <scope>IDENTIFICATION</scope>
    <source>
        <tissue evidence="3">Leaf</tissue>
    </source>
</reference>
<gene>
    <name evidence="3" type="primary">LOC110787244</name>
</gene>
<dbReference type="Gene3D" id="3.30.559.10">
    <property type="entry name" value="Chloramphenicol acetyltransferase-like domain"/>
    <property type="match status" value="2"/>
</dbReference>
<dbReference type="Pfam" id="PF02458">
    <property type="entry name" value="Transferase"/>
    <property type="match status" value="1"/>
</dbReference>
<dbReference type="GeneID" id="110787244"/>
<proteinExistence type="predicted"/>
<dbReference type="PANTHER" id="PTHR31896:SF12">
    <property type="entry name" value="HXXXD-TYPE ACYL-TRANSFERASE FAMILY PROTEIN"/>
    <property type="match status" value="1"/>
</dbReference>
<organism evidence="2 3">
    <name type="scientific">Spinacia oleracea</name>
    <name type="common">Spinach</name>
    <dbReference type="NCBI Taxonomy" id="3562"/>
    <lineage>
        <taxon>Eukaryota</taxon>
        <taxon>Viridiplantae</taxon>
        <taxon>Streptophyta</taxon>
        <taxon>Embryophyta</taxon>
        <taxon>Tracheophyta</taxon>
        <taxon>Spermatophyta</taxon>
        <taxon>Magnoliopsida</taxon>
        <taxon>eudicotyledons</taxon>
        <taxon>Gunneridae</taxon>
        <taxon>Pentapetalae</taxon>
        <taxon>Caryophyllales</taxon>
        <taxon>Chenopodiaceae</taxon>
        <taxon>Chenopodioideae</taxon>
        <taxon>Anserineae</taxon>
        <taxon>Spinacia</taxon>
    </lineage>
</organism>
<evidence type="ECO:0000313" key="2">
    <source>
        <dbReference type="Proteomes" id="UP000813463"/>
    </source>
</evidence>
<sequence>MAKSEQETMAKSEQETSIKLVSECFVKPKYEIKSAKQPYHLGPMDLVMLTIDPIQKGLVFTIKNSPLFLSSESHDNIEIIRTKVVSRLLEKLKHSLSIALVHFYPLAGRFTTQKQPEHNTSLVFIDCNKGPGARFIHATSLDFTISDILSPVDVSIVHSFFDLGEKHVNYDCHTKALLSIQVTELLDGVFIGFSMSHSVVDGTSFIHFVNTLSEIFKSDDFTTISRAPILNYRPCDIPILKFPFLDVEGFICRAYNPGPLRERIFHFSLNSMLRLKAMANQECGTQNVLSSFQALTAVVWRSITRVRNLPKDEQTTCFMAMGSRTRLNPPLSDDYFGNFMISTKFACKAEELLGNSLGWVAMNLRKIIMSTDEKSILATYKALADSPIVIPRETIPGPHGMTRVIIGGSSRFDMYGPEFGLGRALAARMGYGNKDDGKITANPGCEGGGSVDLEICLRPHIMASLEVDQEFMGFVS</sequence>
<name>A0A9R0IEG5_SPIOL</name>
<evidence type="ECO:0000313" key="3">
    <source>
        <dbReference type="RefSeq" id="XP_021847518.1"/>
    </source>
</evidence>
<dbReference type="InterPro" id="IPR051283">
    <property type="entry name" value="Sec_Metabolite_Acyltrans"/>
</dbReference>
<protein>
    <submittedName>
        <fullName evidence="3">Uncharacterized acetyltransferase At3g50280-like</fullName>
    </submittedName>
</protein>
<dbReference type="GO" id="GO:0005737">
    <property type="term" value="C:cytoplasm"/>
    <property type="evidence" value="ECO:0000318"/>
    <property type="project" value="GO_Central"/>
</dbReference>
<keyword evidence="1" id="KW-0808">Transferase</keyword>
<dbReference type="KEGG" id="soe:110787244"/>
<dbReference type="RefSeq" id="XP_021847518.1">
    <property type="nucleotide sequence ID" value="XM_021991826.2"/>
</dbReference>
<dbReference type="AlphaFoldDB" id="A0A9R0IEG5"/>
<dbReference type="InterPro" id="IPR023213">
    <property type="entry name" value="CAT-like_dom_sf"/>
</dbReference>
<evidence type="ECO:0000256" key="1">
    <source>
        <dbReference type="ARBA" id="ARBA00022679"/>
    </source>
</evidence>
<accession>A0A9R0IEG5</accession>
<reference evidence="2" key="1">
    <citation type="journal article" date="2021" name="Nat. Commun.">
        <title>Genomic analyses provide insights into spinach domestication and the genetic basis of agronomic traits.</title>
        <authorList>
            <person name="Cai X."/>
            <person name="Sun X."/>
            <person name="Xu C."/>
            <person name="Sun H."/>
            <person name="Wang X."/>
            <person name="Ge C."/>
            <person name="Zhang Z."/>
            <person name="Wang Q."/>
            <person name="Fei Z."/>
            <person name="Jiao C."/>
            <person name="Wang Q."/>
        </authorList>
    </citation>
    <scope>NUCLEOTIDE SEQUENCE [LARGE SCALE GENOMIC DNA]</scope>
    <source>
        <strain evidence="2">cv. Varoflay</strain>
    </source>
</reference>
<dbReference type="Proteomes" id="UP000813463">
    <property type="component" value="Chromosome 3"/>
</dbReference>
<dbReference type="PANTHER" id="PTHR31896">
    <property type="entry name" value="FAMILY REGULATORY PROTEIN, PUTATIVE (AFU_ORTHOLOGUE AFUA_3G14730)-RELATED"/>
    <property type="match status" value="1"/>
</dbReference>
<keyword evidence="2" id="KW-1185">Reference proteome</keyword>